<evidence type="ECO:0000256" key="2">
    <source>
        <dbReference type="ARBA" id="ARBA00023002"/>
    </source>
</evidence>
<evidence type="ECO:0000256" key="5">
    <source>
        <dbReference type="PROSITE-ProRule" id="PRU10007"/>
    </source>
</evidence>
<dbReference type="PANTHER" id="PTHR43570:SF20">
    <property type="entry name" value="ALDEHYDE DEHYDROGENASE ALDX-RELATED"/>
    <property type="match status" value="1"/>
</dbReference>
<keyword evidence="2 4" id="KW-0560">Oxidoreductase</keyword>
<dbReference type="InterPro" id="IPR029510">
    <property type="entry name" value="Ald_DH_CS_GLU"/>
</dbReference>
<evidence type="ECO:0000256" key="4">
    <source>
        <dbReference type="PIRNR" id="PIRNR036492"/>
    </source>
</evidence>
<dbReference type="InterPro" id="IPR016162">
    <property type="entry name" value="Ald_DH_N"/>
</dbReference>
<dbReference type="CDD" id="cd07134">
    <property type="entry name" value="ALDH_AlkH-like"/>
    <property type="match status" value="1"/>
</dbReference>
<evidence type="ECO:0000256" key="1">
    <source>
        <dbReference type="ARBA" id="ARBA00009986"/>
    </source>
</evidence>
<dbReference type="InterPro" id="IPR012394">
    <property type="entry name" value="Aldehyde_DH_NAD(P)"/>
</dbReference>
<dbReference type="PIRSF" id="PIRSF036492">
    <property type="entry name" value="ALDH"/>
    <property type="match status" value="1"/>
</dbReference>
<organism evidence="8 9">
    <name type="scientific">Imperialibacter roseus</name>
    <dbReference type="NCBI Taxonomy" id="1324217"/>
    <lineage>
        <taxon>Bacteria</taxon>
        <taxon>Pseudomonadati</taxon>
        <taxon>Bacteroidota</taxon>
        <taxon>Cytophagia</taxon>
        <taxon>Cytophagales</taxon>
        <taxon>Flammeovirgaceae</taxon>
        <taxon>Imperialibacter</taxon>
    </lineage>
</organism>
<evidence type="ECO:0000259" key="7">
    <source>
        <dbReference type="Pfam" id="PF00171"/>
    </source>
</evidence>
<dbReference type="EMBL" id="CP136051">
    <property type="protein sequence ID" value="WOK06350.1"/>
    <property type="molecule type" value="Genomic_DNA"/>
</dbReference>
<keyword evidence="3" id="KW-0520">NAD</keyword>
<evidence type="ECO:0000313" key="9">
    <source>
        <dbReference type="Proteomes" id="UP001302349"/>
    </source>
</evidence>
<reference evidence="8 9" key="1">
    <citation type="journal article" date="2023" name="Microbiol. Resour. Announc.">
        <title>Complete Genome Sequence of Imperialibacter roseus strain P4T.</title>
        <authorList>
            <person name="Tizabi D.R."/>
            <person name="Bachvaroff T."/>
            <person name="Hill R.T."/>
        </authorList>
    </citation>
    <scope>NUCLEOTIDE SEQUENCE [LARGE SCALE GENOMIC DNA]</scope>
    <source>
        <strain evidence="8 9">P4T</strain>
    </source>
</reference>
<feature type="domain" description="Aldehyde dehydrogenase" evidence="7">
    <location>
        <begin position="30"/>
        <end position="445"/>
    </location>
</feature>
<proteinExistence type="inferred from homology"/>
<name>A0ABZ0IPR7_9BACT</name>
<gene>
    <name evidence="8" type="ORF">RT717_25065</name>
</gene>
<dbReference type="Gene3D" id="3.40.605.10">
    <property type="entry name" value="Aldehyde Dehydrogenase, Chain A, domain 1"/>
    <property type="match status" value="1"/>
</dbReference>
<dbReference type="SUPFAM" id="SSF53720">
    <property type="entry name" value="ALDH-like"/>
    <property type="match status" value="1"/>
</dbReference>
<dbReference type="InterPro" id="IPR015590">
    <property type="entry name" value="Aldehyde_DH_dom"/>
</dbReference>
<dbReference type="Pfam" id="PF00171">
    <property type="entry name" value="Aldedh"/>
    <property type="match status" value="1"/>
</dbReference>
<dbReference type="Proteomes" id="UP001302349">
    <property type="component" value="Chromosome"/>
</dbReference>
<evidence type="ECO:0000313" key="8">
    <source>
        <dbReference type="EMBL" id="WOK06350.1"/>
    </source>
</evidence>
<accession>A0ABZ0IPR7</accession>
<comment type="similarity">
    <text evidence="1 4 6">Belongs to the aldehyde dehydrogenase family.</text>
</comment>
<dbReference type="RefSeq" id="WP_317489075.1">
    <property type="nucleotide sequence ID" value="NZ_CP136051.1"/>
</dbReference>
<dbReference type="PROSITE" id="PS00687">
    <property type="entry name" value="ALDEHYDE_DEHYDR_GLU"/>
    <property type="match status" value="1"/>
</dbReference>
<keyword evidence="9" id="KW-1185">Reference proteome</keyword>
<sequence length="479" mass="53627">MIDEKQQTKALDADLSELFLRQSQKALLLRQESYGLRIERLKKLKAWVLANTTKIRDAVYSDFKKPEFEADLSETFVVLADINLALKSLKKWTKPKSVPAGLTYFGSSAFVHYEPKGVCLIISPWNYPFNLCIGPLVSAIAAGNTAIIKPSELTPNTSQVIAQMVGELFPQEEVAVYQGGPEITQRLLQLPFNHIFFTGSSAVGKIVMEAAAKNLSSVTLELGGKSPVIIDKTANLKDAAEKIVWGKLLNCGQTCVSPDYLFIHESVRESFMEHLKYFLETLFKQPGENFKETPNYARIINKKHYQRLCQALSTAIEDGASLVYGGDVDETENFISPTVLDNVPLHTTLMKEEIFGPILPVNTFKNHDEVIQYINGQPKALSLYLFSNDKRIQKRYRLETSSGTACVNDVVVQFQQPHLPFGGVNESGIGKSHGHFGFLAFSNEKAWLKQRVGFTSAKLLYPPYSAAKKRILNILMKYF</sequence>
<evidence type="ECO:0000256" key="6">
    <source>
        <dbReference type="RuleBase" id="RU003345"/>
    </source>
</evidence>
<evidence type="ECO:0000256" key="3">
    <source>
        <dbReference type="ARBA" id="ARBA00023027"/>
    </source>
</evidence>
<dbReference type="InterPro" id="IPR016161">
    <property type="entry name" value="Ald_DH/histidinol_DH"/>
</dbReference>
<dbReference type="Gene3D" id="3.40.309.10">
    <property type="entry name" value="Aldehyde Dehydrogenase, Chain A, domain 2"/>
    <property type="match status" value="1"/>
</dbReference>
<dbReference type="InterPro" id="IPR016163">
    <property type="entry name" value="Ald_DH_C"/>
</dbReference>
<dbReference type="PANTHER" id="PTHR43570">
    <property type="entry name" value="ALDEHYDE DEHYDROGENASE"/>
    <property type="match status" value="1"/>
</dbReference>
<protein>
    <recommendedName>
        <fullName evidence="4">Aldehyde dehydrogenase</fullName>
    </recommendedName>
</protein>
<feature type="active site" evidence="5">
    <location>
        <position position="221"/>
    </location>
</feature>